<dbReference type="AlphaFoldDB" id="A0A5K7ZIE1"/>
<accession>A0A5K7ZIE1</accession>
<sequence>MLSILKGLSLKDRLALHIEINGSIPISRVDARMAKPLADCRQVDSGLEQMDSGTMTDTVRMKAFFYQRRRRGPGSVKVFS</sequence>
<dbReference type="EMBL" id="AP021876">
    <property type="protein sequence ID" value="BBO81154.1"/>
    <property type="molecule type" value="Genomic_DNA"/>
</dbReference>
<proteinExistence type="predicted"/>
<dbReference type="Proteomes" id="UP000425960">
    <property type="component" value="Chromosome"/>
</dbReference>
<dbReference type="KEGG" id="dov:DSCO28_17200"/>
<evidence type="ECO:0000313" key="2">
    <source>
        <dbReference type="Proteomes" id="UP000425960"/>
    </source>
</evidence>
<organism evidence="1 2">
    <name type="scientific">Desulfosarcina ovata subsp. sediminis</name>
    <dbReference type="NCBI Taxonomy" id="885957"/>
    <lineage>
        <taxon>Bacteria</taxon>
        <taxon>Pseudomonadati</taxon>
        <taxon>Thermodesulfobacteriota</taxon>
        <taxon>Desulfobacteria</taxon>
        <taxon>Desulfobacterales</taxon>
        <taxon>Desulfosarcinaceae</taxon>
        <taxon>Desulfosarcina</taxon>
    </lineage>
</organism>
<protein>
    <submittedName>
        <fullName evidence="1">Uncharacterized protein</fullName>
    </submittedName>
</protein>
<evidence type="ECO:0000313" key="1">
    <source>
        <dbReference type="EMBL" id="BBO81154.1"/>
    </source>
</evidence>
<name>A0A5K7ZIE1_9BACT</name>
<gene>
    <name evidence="1" type="ORF">DSCO28_17200</name>
</gene>
<reference evidence="1 2" key="1">
    <citation type="submission" date="2019-11" db="EMBL/GenBank/DDBJ databases">
        <title>Comparative genomics of hydrocarbon-degrading Desulfosarcina strains.</title>
        <authorList>
            <person name="Watanabe M."/>
            <person name="Kojima H."/>
            <person name="Fukui M."/>
        </authorList>
    </citation>
    <scope>NUCLEOTIDE SEQUENCE [LARGE SCALE GENOMIC DNA]</scope>
    <source>
        <strain evidence="1 2">28bB2T</strain>
    </source>
</reference>